<feature type="region of interest" description="Disordered" evidence="1">
    <location>
        <begin position="75"/>
        <end position="95"/>
    </location>
</feature>
<dbReference type="RefSeq" id="WP_167236622.1">
    <property type="nucleotide sequence ID" value="NZ_WHJF01000017.1"/>
</dbReference>
<feature type="domain" description="Chemotaxis methyl-accepting receptor HlyB-like 4HB MCP" evidence="2">
    <location>
        <begin position="4"/>
        <end position="61"/>
    </location>
</feature>
<gene>
    <name evidence="3" type="ORF">F1735_08980</name>
</gene>
<evidence type="ECO:0000313" key="3">
    <source>
        <dbReference type="EMBL" id="NHZ62436.1"/>
    </source>
</evidence>
<dbReference type="Pfam" id="PF12729">
    <property type="entry name" value="4HB_MCP_1"/>
    <property type="match status" value="1"/>
</dbReference>
<comment type="caution">
    <text evidence="3">The sequence shown here is derived from an EMBL/GenBank/DDBJ whole genome shotgun (WGS) entry which is preliminary data.</text>
</comment>
<proteinExistence type="predicted"/>
<dbReference type="EMBL" id="WHJF01000017">
    <property type="protein sequence ID" value="NHZ62436.1"/>
    <property type="molecule type" value="Genomic_DNA"/>
</dbReference>
<name>A0ABX0MPY4_9BURK</name>
<accession>A0ABX0MPY4</accession>
<protein>
    <recommendedName>
        <fullName evidence="2">Chemotaxis methyl-accepting receptor HlyB-like 4HB MCP domain-containing protein</fullName>
    </recommendedName>
</protein>
<sequence length="95" mass="9876">MLDNMKVGTRLLGAVVIVVLLGSIVAAIGILNMATMNDQAELAYDRELLGLSYTKQANIDLVGIGRTARQHAAGQLARASAPGRGPPRTIAPPVA</sequence>
<keyword evidence="4" id="KW-1185">Reference proteome</keyword>
<evidence type="ECO:0000313" key="4">
    <source>
        <dbReference type="Proteomes" id="UP000610594"/>
    </source>
</evidence>
<reference evidence="3 4" key="1">
    <citation type="submission" date="2019-10" db="EMBL/GenBank/DDBJ databases">
        <title>Taxonomy of Antarctic Massilia spp.: description of Massilia rubra sp. nov., Massilia aquatica sp. nov., Massilia mucilaginosa sp. nov., Massilia frigida sp. nov. isolated from streams, lakes and regoliths.</title>
        <authorList>
            <person name="Holochova P."/>
            <person name="Sedlacek I."/>
            <person name="Kralova S."/>
            <person name="Maslanova I."/>
            <person name="Busse H.-J."/>
            <person name="Stankova E."/>
            <person name="Vrbovska V."/>
            <person name="Kovarovic V."/>
            <person name="Bartak M."/>
            <person name="Svec P."/>
            <person name="Pantucek R."/>
        </authorList>
    </citation>
    <scope>NUCLEOTIDE SEQUENCE [LARGE SCALE GENOMIC DNA]</scope>
    <source>
        <strain evidence="3 4">CCM 8694</strain>
    </source>
</reference>
<organism evidence="3 4">
    <name type="scientific">Massilia genomosp. 1</name>
    <dbReference type="NCBI Taxonomy" id="2609280"/>
    <lineage>
        <taxon>Bacteria</taxon>
        <taxon>Pseudomonadati</taxon>
        <taxon>Pseudomonadota</taxon>
        <taxon>Betaproteobacteria</taxon>
        <taxon>Burkholderiales</taxon>
        <taxon>Oxalobacteraceae</taxon>
        <taxon>Telluria group</taxon>
        <taxon>Massilia</taxon>
    </lineage>
</organism>
<dbReference type="InterPro" id="IPR024478">
    <property type="entry name" value="HlyB_4HB_MCP"/>
</dbReference>
<dbReference type="Proteomes" id="UP000610594">
    <property type="component" value="Unassembled WGS sequence"/>
</dbReference>
<evidence type="ECO:0000256" key="1">
    <source>
        <dbReference type="SAM" id="MobiDB-lite"/>
    </source>
</evidence>
<evidence type="ECO:0000259" key="2">
    <source>
        <dbReference type="Pfam" id="PF12729"/>
    </source>
</evidence>